<proteinExistence type="predicted"/>
<dbReference type="EMBL" id="BKCJ010001142">
    <property type="protein sequence ID" value="GEU39189.1"/>
    <property type="molecule type" value="Genomic_DNA"/>
</dbReference>
<dbReference type="GO" id="GO:0016301">
    <property type="term" value="F:kinase activity"/>
    <property type="evidence" value="ECO:0007669"/>
    <property type="project" value="UniProtKB-KW"/>
</dbReference>
<gene>
    <name evidence="1" type="ORF">Tci_011167</name>
</gene>
<evidence type="ECO:0000313" key="1">
    <source>
        <dbReference type="EMBL" id="GEU39189.1"/>
    </source>
</evidence>
<sequence>MERKLGLHNLDVQVACRASEKVDVYSYGVMLLELISGKRALESSFSDHENGYTIVMLVGMLRRLKRSEEAFGDGLWEVRPENVLMDLLDL</sequence>
<dbReference type="AlphaFoldDB" id="A0A6L2JR71"/>
<reference evidence="1" key="1">
    <citation type="journal article" date="2019" name="Sci. Rep.">
        <title>Draft genome of Tanacetum cinerariifolium, the natural source of mosquito coil.</title>
        <authorList>
            <person name="Yamashiro T."/>
            <person name="Shiraishi A."/>
            <person name="Satake H."/>
            <person name="Nakayama K."/>
        </authorList>
    </citation>
    <scope>NUCLEOTIDE SEQUENCE</scope>
</reference>
<name>A0A6L2JR71_TANCI</name>
<dbReference type="InterPro" id="IPR011009">
    <property type="entry name" value="Kinase-like_dom_sf"/>
</dbReference>
<accession>A0A6L2JR71</accession>
<keyword evidence="1" id="KW-0418">Kinase</keyword>
<keyword evidence="1" id="KW-0808">Transferase</keyword>
<organism evidence="1">
    <name type="scientific">Tanacetum cinerariifolium</name>
    <name type="common">Dalmatian daisy</name>
    <name type="synonym">Chrysanthemum cinerariifolium</name>
    <dbReference type="NCBI Taxonomy" id="118510"/>
    <lineage>
        <taxon>Eukaryota</taxon>
        <taxon>Viridiplantae</taxon>
        <taxon>Streptophyta</taxon>
        <taxon>Embryophyta</taxon>
        <taxon>Tracheophyta</taxon>
        <taxon>Spermatophyta</taxon>
        <taxon>Magnoliopsida</taxon>
        <taxon>eudicotyledons</taxon>
        <taxon>Gunneridae</taxon>
        <taxon>Pentapetalae</taxon>
        <taxon>asterids</taxon>
        <taxon>campanulids</taxon>
        <taxon>Asterales</taxon>
        <taxon>Asteraceae</taxon>
        <taxon>Asteroideae</taxon>
        <taxon>Anthemideae</taxon>
        <taxon>Anthemidinae</taxon>
        <taxon>Tanacetum</taxon>
    </lineage>
</organism>
<comment type="caution">
    <text evidence="1">The sequence shown here is derived from an EMBL/GenBank/DDBJ whole genome shotgun (WGS) entry which is preliminary data.</text>
</comment>
<dbReference type="Gene3D" id="1.10.510.10">
    <property type="entry name" value="Transferase(Phosphotransferase) domain 1"/>
    <property type="match status" value="1"/>
</dbReference>
<keyword evidence="1" id="KW-0675">Receptor</keyword>
<protein>
    <submittedName>
        <fullName evidence="1">LRR receptor-like serine/threonine-protein kinase RPK2</fullName>
    </submittedName>
</protein>
<dbReference type="SUPFAM" id="SSF56112">
    <property type="entry name" value="Protein kinase-like (PK-like)"/>
    <property type="match status" value="1"/>
</dbReference>